<dbReference type="PANTHER" id="PTHR23227:SF67">
    <property type="entry name" value="CRANIOFACIAL DEVELOPMENT PROTEIN 2-LIKE"/>
    <property type="match status" value="1"/>
</dbReference>
<dbReference type="Gene3D" id="3.60.10.10">
    <property type="entry name" value="Endonuclease/exonuclease/phosphatase"/>
    <property type="match status" value="1"/>
</dbReference>
<dbReference type="AlphaFoldDB" id="A0A8B6DY34"/>
<sequence length="127" mass="14524">MIIVMGDMNAKIGSDNVGYEDVMGKNGYGVINENGELFRDYCQTNNIVICSSIFQHKDIHKYTWTSPDGNIKNQIDHITIDKRFRGSMEDVRSYRGADVGSDHELLISRVKLKLCRQRVNQGQKKKI</sequence>
<organism evidence="1 2">
    <name type="scientific">Mytilus galloprovincialis</name>
    <name type="common">Mediterranean mussel</name>
    <dbReference type="NCBI Taxonomy" id="29158"/>
    <lineage>
        <taxon>Eukaryota</taxon>
        <taxon>Metazoa</taxon>
        <taxon>Spiralia</taxon>
        <taxon>Lophotrochozoa</taxon>
        <taxon>Mollusca</taxon>
        <taxon>Bivalvia</taxon>
        <taxon>Autobranchia</taxon>
        <taxon>Pteriomorphia</taxon>
        <taxon>Mytilida</taxon>
        <taxon>Mytiloidea</taxon>
        <taxon>Mytilidae</taxon>
        <taxon>Mytilinae</taxon>
        <taxon>Mytilus</taxon>
    </lineage>
</organism>
<evidence type="ECO:0000313" key="2">
    <source>
        <dbReference type="Proteomes" id="UP000596742"/>
    </source>
</evidence>
<accession>A0A8B6DY34</accession>
<name>A0A8B6DY34_MYTGA</name>
<dbReference type="SUPFAM" id="SSF56219">
    <property type="entry name" value="DNase I-like"/>
    <property type="match status" value="1"/>
</dbReference>
<dbReference type="PANTHER" id="PTHR23227">
    <property type="entry name" value="BUCENTAUR RELATED"/>
    <property type="match status" value="1"/>
</dbReference>
<keyword evidence="2" id="KW-1185">Reference proteome</keyword>
<dbReference type="InterPro" id="IPR036691">
    <property type="entry name" value="Endo/exonu/phosph_ase_sf"/>
</dbReference>
<proteinExistence type="predicted"/>
<dbReference type="InterPro" id="IPR027124">
    <property type="entry name" value="Swc5/CFDP1/2"/>
</dbReference>
<dbReference type="EMBL" id="UYJE01004304">
    <property type="protein sequence ID" value="VDI26972.1"/>
    <property type="molecule type" value="Genomic_DNA"/>
</dbReference>
<gene>
    <name evidence="1" type="ORF">MGAL_10B094524</name>
</gene>
<protein>
    <submittedName>
        <fullName evidence="1">Blast:Craniofacial development protein 2</fullName>
    </submittedName>
</protein>
<comment type="caution">
    <text evidence="1">The sequence shown here is derived from an EMBL/GenBank/DDBJ whole genome shotgun (WGS) entry which is preliminary data.</text>
</comment>
<reference evidence="1" key="1">
    <citation type="submission" date="2018-11" db="EMBL/GenBank/DDBJ databases">
        <authorList>
            <person name="Alioto T."/>
            <person name="Alioto T."/>
        </authorList>
    </citation>
    <scope>NUCLEOTIDE SEQUENCE</scope>
</reference>
<evidence type="ECO:0000313" key="1">
    <source>
        <dbReference type="EMBL" id="VDI26972.1"/>
    </source>
</evidence>
<dbReference type="Proteomes" id="UP000596742">
    <property type="component" value="Unassembled WGS sequence"/>
</dbReference>